<keyword evidence="6 7" id="KW-0472">Membrane</keyword>
<comment type="caution">
    <text evidence="8">The sequence shown here is derived from an EMBL/GenBank/DDBJ whole genome shotgun (WGS) entry which is preliminary data.</text>
</comment>
<feature type="transmembrane region" description="Helical" evidence="7">
    <location>
        <begin position="234"/>
        <end position="252"/>
    </location>
</feature>
<dbReference type="PANTHER" id="PTHR30106:SF2">
    <property type="entry name" value="UPF0324 INNER MEMBRANE PROTEIN YEIH"/>
    <property type="match status" value="1"/>
</dbReference>
<evidence type="ECO:0000256" key="1">
    <source>
        <dbReference type="ARBA" id="ARBA00004651"/>
    </source>
</evidence>
<dbReference type="Proteomes" id="UP000275076">
    <property type="component" value="Unassembled WGS sequence"/>
</dbReference>
<comment type="similarity">
    <text evidence="2">Belongs to the UPF0324 family.</text>
</comment>
<dbReference type="InterPro" id="IPR018383">
    <property type="entry name" value="UPF0324_pro"/>
</dbReference>
<keyword evidence="5 7" id="KW-1133">Transmembrane helix</keyword>
<dbReference type="RefSeq" id="WP_125555574.1">
    <property type="nucleotide sequence ID" value="NZ_RBVX01000007.1"/>
</dbReference>
<evidence type="ECO:0000256" key="5">
    <source>
        <dbReference type="ARBA" id="ARBA00022989"/>
    </source>
</evidence>
<dbReference type="AlphaFoldDB" id="A0A428N4V0"/>
<gene>
    <name evidence="8" type="ORF">D7Z54_09330</name>
</gene>
<feature type="transmembrane region" description="Helical" evidence="7">
    <location>
        <begin position="264"/>
        <end position="286"/>
    </location>
</feature>
<evidence type="ECO:0000256" key="4">
    <source>
        <dbReference type="ARBA" id="ARBA00022692"/>
    </source>
</evidence>
<evidence type="ECO:0000256" key="3">
    <source>
        <dbReference type="ARBA" id="ARBA00022475"/>
    </source>
</evidence>
<dbReference type="Pfam" id="PF03601">
    <property type="entry name" value="Cons_hypoth698"/>
    <property type="match status" value="1"/>
</dbReference>
<feature type="transmembrane region" description="Helical" evidence="7">
    <location>
        <begin position="84"/>
        <end position="103"/>
    </location>
</feature>
<feature type="transmembrane region" description="Helical" evidence="7">
    <location>
        <begin position="139"/>
        <end position="158"/>
    </location>
</feature>
<evidence type="ECO:0000256" key="6">
    <source>
        <dbReference type="ARBA" id="ARBA00023136"/>
    </source>
</evidence>
<feature type="transmembrane region" description="Helical" evidence="7">
    <location>
        <begin position="325"/>
        <end position="345"/>
    </location>
</feature>
<keyword evidence="9" id="KW-1185">Reference proteome</keyword>
<feature type="transmembrane region" description="Helical" evidence="7">
    <location>
        <begin position="170"/>
        <end position="193"/>
    </location>
</feature>
<evidence type="ECO:0000256" key="7">
    <source>
        <dbReference type="SAM" id="Phobius"/>
    </source>
</evidence>
<proteinExistence type="inferred from homology"/>
<organism evidence="8 9">
    <name type="scientific">Salibacterium salarium</name>
    <dbReference type="NCBI Taxonomy" id="284579"/>
    <lineage>
        <taxon>Bacteria</taxon>
        <taxon>Bacillati</taxon>
        <taxon>Bacillota</taxon>
        <taxon>Bacilli</taxon>
        <taxon>Bacillales</taxon>
        <taxon>Bacillaceae</taxon>
    </lineage>
</organism>
<comment type="subcellular location">
    <subcellularLocation>
        <location evidence="1">Cell membrane</location>
        <topology evidence="1">Multi-pass membrane protein</topology>
    </subcellularLocation>
</comment>
<reference evidence="8 9" key="1">
    <citation type="submission" date="2018-10" db="EMBL/GenBank/DDBJ databases">
        <title>Draft genome sequence of Bacillus salarius IM0101, isolated from a hypersaline soil in Inner Mongolia, China.</title>
        <authorList>
            <person name="Yamprayoonswat W."/>
            <person name="Boonvisut S."/>
            <person name="Jumpathong W."/>
            <person name="Sittihan S."/>
            <person name="Ruangsuj P."/>
            <person name="Wanthongcharoen S."/>
            <person name="Thongpramul N."/>
            <person name="Pimmason S."/>
            <person name="Yu B."/>
            <person name="Yasawong M."/>
        </authorList>
    </citation>
    <scope>NUCLEOTIDE SEQUENCE [LARGE SCALE GENOMIC DNA]</scope>
    <source>
        <strain evidence="8 9">IM0101</strain>
    </source>
</reference>
<keyword evidence="4 7" id="KW-0812">Transmembrane</keyword>
<keyword evidence="3" id="KW-1003">Cell membrane</keyword>
<evidence type="ECO:0000313" key="9">
    <source>
        <dbReference type="Proteomes" id="UP000275076"/>
    </source>
</evidence>
<feature type="transmembrane region" description="Helical" evidence="7">
    <location>
        <begin position="45"/>
        <end position="64"/>
    </location>
</feature>
<sequence>MLPEQQMQYNAEQSSSYKKEKALGLYQGMLLTFILAMLANSLANLPFFSILGVMIIAILLGMTWKASMDIPAGATAGITFSSKYLLRAGIILLGVRLNFVTIIDMGWTILVIDALIIACTLGFMLYIGKLLRVEQGLTLLIGVGTAICGAAAIVAIAPLIKGKHKEHAPLAVACIAILGTIGAIGFIITYPLLDLNNETYGILVGSTLHELAHVVAAAVPGGDVSSESAVVVKLGRVIMLVPVALIIAAFYNKKSFKKTKIQKLPIPWFIFGFLAMSVFNSIGVFSATIQELLTSSSVFLMAMGMAGLGLSINYKDFQKAGLRPAFLGIIGSIFIVILGIVLLILV</sequence>
<dbReference type="EMBL" id="RBVX01000007">
    <property type="protein sequence ID" value="RSL33513.1"/>
    <property type="molecule type" value="Genomic_DNA"/>
</dbReference>
<feature type="transmembrane region" description="Helical" evidence="7">
    <location>
        <begin position="292"/>
        <end position="313"/>
    </location>
</feature>
<evidence type="ECO:0000313" key="8">
    <source>
        <dbReference type="EMBL" id="RSL33513.1"/>
    </source>
</evidence>
<dbReference type="PANTHER" id="PTHR30106">
    <property type="entry name" value="INNER MEMBRANE PROTEIN YEIH-RELATED"/>
    <property type="match status" value="1"/>
</dbReference>
<protein>
    <submittedName>
        <fullName evidence="8">YeiH family putative sulfate export transporter</fullName>
    </submittedName>
</protein>
<accession>A0A428N4V0</accession>
<name>A0A428N4V0_9BACI</name>
<feature type="transmembrane region" description="Helical" evidence="7">
    <location>
        <begin position="109"/>
        <end position="127"/>
    </location>
</feature>
<dbReference type="GO" id="GO:0005886">
    <property type="term" value="C:plasma membrane"/>
    <property type="evidence" value="ECO:0007669"/>
    <property type="project" value="UniProtKB-SubCell"/>
</dbReference>
<evidence type="ECO:0000256" key="2">
    <source>
        <dbReference type="ARBA" id="ARBA00007977"/>
    </source>
</evidence>
<dbReference type="OrthoDB" id="9811391at2"/>